<comment type="similarity">
    <text evidence="10">Belongs to the NqrB/RnfD family.</text>
</comment>
<protein>
    <recommendedName>
        <fullName evidence="10">Ion-translocating oxidoreductase complex subunit D</fullName>
        <ecNumber evidence="10">7.-.-.-</ecNumber>
    </recommendedName>
    <alternativeName>
        <fullName evidence="10">Rnf electron transport complex subunit D</fullName>
    </alternativeName>
</protein>
<evidence type="ECO:0000256" key="7">
    <source>
        <dbReference type="ARBA" id="ARBA00022982"/>
    </source>
</evidence>
<evidence type="ECO:0000313" key="11">
    <source>
        <dbReference type="EMBL" id="GAA3976741.1"/>
    </source>
</evidence>
<evidence type="ECO:0000256" key="2">
    <source>
        <dbReference type="ARBA" id="ARBA00022553"/>
    </source>
</evidence>
<dbReference type="PANTHER" id="PTHR30578">
    <property type="entry name" value="ELECTRON TRANSPORT COMPLEX PROTEIN RNFD"/>
    <property type="match status" value="1"/>
</dbReference>
<organism evidence="11 12">
    <name type="scientific">Allohahella marinimesophila</name>
    <dbReference type="NCBI Taxonomy" id="1054972"/>
    <lineage>
        <taxon>Bacteria</taxon>
        <taxon>Pseudomonadati</taxon>
        <taxon>Pseudomonadota</taxon>
        <taxon>Gammaproteobacteria</taxon>
        <taxon>Oceanospirillales</taxon>
        <taxon>Hahellaceae</taxon>
        <taxon>Allohahella</taxon>
    </lineage>
</organism>
<feature type="modified residue" description="FMN phosphoryl threonine" evidence="10">
    <location>
        <position position="150"/>
    </location>
</feature>
<feature type="transmembrane region" description="Helical" evidence="10">
    <location>
        <begin position="100"/>
        <end position="119"/>
    </location>
</feature>
<keyword evidence="2 10" id="KW-0597">Phosphoprotein</keyword>
<name>A0ABP7Q5B2_9GAMM</name>
<feature type="transmembrane region" description="Helical" evidence="10">
    <location>
        <begin position="224"/>
        <end position="245"/>
    </location>
</feature>
<gene>
    <name evidence="11" type="primary">rsxD</name>
    <name evidence="10" type="synonym">rnfD</name>
    <name evidence="11" type="ORF">GCM10022278_37020</name>
</gene>
<comment type="caution">
    <text evidence="10">Lacks conserved residue(s) required for the propagation of feature annotation.</text>
</comment>
<keyword evidence="10" id="KW-0997">Cell inner membrane</keyword>
<accession>A0ABP7Q5B2</accession>
<evidence type="ECO:0000256" key="8">
    <source>
        <dbReference type="ARBA" id="ARBA00022989"/>
    </source>
</evidence>
<comment type="caution">
    <text evidence="11">The sequence shown here is derived from an EMBL/GenBank/DDBJ whole genome shotgun (WGS) entry which is preliminary data.</text>
</comment>
<dbReference type="HAMAP" id="MF_00462">
    <property type="entry name" value="RsxD_RnfD"/>
    <property type="match status" value="1"/>
</dbReference>
<evidence type="ECO:0000256" key="3">
    <source>
        <dbReference type="ARBA" id="ARBA00022630"/>
    </source>
</evidence>
<keyword evidence="10" id="KW-1003">Cell membrane</keyword>
<feature type="transmembrane region" description="Helical" evidence="10">
    <location>
        <begin position="176"/>
        <end position="193"/>
    </location>
</feature>
<keyword evidence="4 10" id="KW-0288">FMN</keyword>
<evidence type="ECO:0000256" key="5">
    <source>
        <dbReference type="ARBA" id="ARBA00022692"/>
    </source>
</evidence>
<evidence type="ECO:0000256" key="4">
    <source>
        <dbReference type="ARBA" id="ARBA00022643"/>
    </source>
</evidence>
<dbReference type="PANTHER" id="PTHR30578:SF0">
    <property type="entry name" value="ION-TRANSLOCATING OXIDOREDUCTASE COMPLEX SUBUNIT D"/>
    <property type="match status" value="1"/>
</dbReference>
<dbReference type="EC" id="7.-.-.-" evidence="10"/>
<reference evidence="12" key="1">
    <citation type="journal article" date="2019" name="Int. J. Syst. Evol. Microbiol.">
        <title>The Global Catalogue of Microorganisms (GCM) 10K type strain sequencing project: providing services to taxonomists for standard genome sequencing and annotation.</title>
        <authorList>
            <consortium name="The Broad Institute Genomics Platform"/>
            <consortium name="The Broad Institute Genome Sequencing Center for Infectious Disease"/>
            <person name="Wu L."/>
            <person name="Ma J."/>
        </authorList>
    </citation>
    <scope>NUCLEOTIDE SEQUENCE [LARGE SCALE GENOMIC DNA]</scope>
    <source>
        <strain evidence="12">JCM 17555</strain>
    </source>
</reference>
<comment type="subunit">
    <text evidence="10">The complex is composed of six subunits: RnfA, RnfB, RnfC, RnfD, RnfE and RnfG.</text>
</comment>
<comment type="function">
    <text evidence="10">Part of a membrane-bound complex that couples electron transfer with translocation of ions across the membrane.</text>
</comment>
<feature type="transmembrane region" description="Helical" evidence="10">
    <location>
        <begin position="60"/>
        <end position="88"/>
    </location>
</feature>
<dbReference type="Pfam" id="PF03116">
    <property type="entry name" value="NQR2_RnfD_RnfE"/>
    <property type="match status" value="1"/>
</dbReference>
<keyword evidence="7 10" id="KW-0249">Electron transport</keyword>
<keyword evidence="1 10" id="KW-0813">Transport</keyword>
<keyword evidence="3 10" id="KW-0285">Flavoprotein</keyword>
<keyword evidence="5 10" id="KW-0812">Transmembrane</keyword>
<feature type="transmembrane region" description="Helical" evidence="10">
    <location>
        <begin position="257"/>
        <end position="275"/>
    </location>
</feature>
<keyword evidence="9 10" id="KW-0472">Membrane</keyword>
<comment type="cofactor">
    <cofactor evidence="10">
        <name>FMN</name>
        <dbReference type="ChEBI" id="CHEBI:58210"/>
    </cofactor>
</comment>
<dbReference type="EMBL" id="BAABBO010000019">
    <property type="protein sequence ID" value="GAA3976741.1"/>
    <property type="molecule type" value="Genomic_DNA"/>
</dbReference>
<evidence type="ECO:0000256" key="10">
    <source>
        <dbReference type="HAMAP-Rule" id="MF_00462"/>
    </source>
</evidence>
<keyword evidence="6 10" id="KW-1278">Translocase</keyword>
<dbReference type="InterPro" id="IPR004338">
    <property type="entry name" value="NqrB/RnfD"/>
</dbReference>
<proteinExistence type="inferred from homology"/>
<keyword evidence="8 10" id="KW-1133">Transmembrane helix</keyword>
<evidence type="ECO:0000256" key="6">
    <source>
        <dbReference type="ARBA" id="ARBA00022967"/>
    </source>
</evidence>
<evidence type="ECO:0000256" key="9">
    <source>
        <dbReference type="ARBA" id="ARBA00023136"/>
    </source>
</evidence>
<keyword evidence="12" id="KW-1185">Reference proteome</keyword>
<evidence type="ECO:0000313" key="12">
    <source>
        <dbReference type="Proteomes" id="UP001501337"/>
    </source>
</evidence>
<sequence length="317" mass="33772">MLTVLMCTLPGLLAMLWFFGAGVLLQLCAALAGALAMESLAALLRGRSVWRHLKDGSALLAGWLVGLCFPPLAPWWLASLAAILGVGLGKHVYGGLGQNIFNPAMTGYALVLVSFPLQLTQGWPDAATGSAVMLIDDRGQVLADAISAATPLDQYKQALVRDLSQGAQLTIDATTFAWQMINLAFLVGGLILLSRGLIRWQIPVSMLTAFTLCSLIASPSGDQVLSFSLFQLSSGAVMLGAFFIATDPVTAATSRQGQLLFGAGIGLLLFLIRRYSAWPDGIAFAVLLMNLCVPLLDYYTRPRVYGHSKATRGIQGR</sequence>
<comment type="subcellular location">
    <subcellularLocation>
        <location evidence="10">Cell inner membrane</location>
        <topology evidence="10">Multi-pass membrane protein</topology>
    </subcellularLocation>
</comment>
<feature type="transmembrane region" description="Helical" evidence="10">
    <location>
        <begin position="281"/>
        <end position="299"/>
    </location>
</feature>
<dbReference type="InterPro" id="IPR011303">
    <property type="entry name" value="RnfD_bac"/>
</dbReference>
<dbReference type="Proteomes" id="UP001501337">
    <property type="component" value="Unassembled WGS sequence"/>
</dbReference>
<evidence type="ECO:0000256" key="1">
    <source>
        <dbReference type="ARBA" id="ARBA00022448"/>
    </source>
</evidence>
<dbReference type="NCBIfam" id="TIGR01946">
    <property type="entry name" value="rnfD"/>
    <property type="match status" value="1"/>
</dbReference>